<evidence type="ECO:0000256" key="11">
    <source>
        <dbReference type="SAM" id="MobiDB-lite"/>
    </source>
</evidence>
<evidence type="ECO:0000256" key="8">
    <source>
        <dbReference type="ARBA" id="ARBA00046341"/>
    </source>
</evidence>
<gene>
    <name evidence="13" type="ORF">WMSIL1_LOCUS8361</name>
</gene>
<dbReference type="PANTHER" id="PTHR21497:SF24">
    <property type="entry name" value="E3 UBIQUITIN-PROTEIN LIGASE UBR1"/>
    <property type="match status" value="1"/>
</dbReference>
<sequence>MNSGDSVLKLLEQAYGASDQKRFEEVLYSAIKKAALSVCYPKVAAAEDEAASLSTQTTDETSSEAELAQYNLLLASLFADFEAFLVNSDTSVGVPMDIDDTCDILDRLSQRLISLCPIGKSRCGRIFEENEPTFRCKDCCMDPTCAFCRSCFFASIHKNHRYQMHQSAGGYCDCGDSEAWKTGAWCKLHGGNEEKDDKAENEVFVIHSIEEEERLEIEEVTSTLSKLPQDLLRRLTYLLKPLIESASIVLFQLLQGTNAVEITPLSTDPGQTTDVDEEFDKPFEEDEWPPALTHLTNTNVDIDASTLGLTSFPRTCPKVNDQTKMERRCLNQLARAHRLHPVLFPVTAMTASRNTTAQTCKDYVVVLYNNEFHNYEDVIRIVRRVDGCTSKQATLYAVIVNREGRTPILTNLTLDNAALKASRVSATGTRQLNRPLRAAAMESTVYAVEDFFINVLRWLERLACKVLPLRPFIGNAFYGRFPDLSQAVLTPEVYSADKMMMPHSFVWHIFKRYSLTHRATRKTSSRLIASVLLQESFHRRVFARNFVAFYEEILQGYIYDDHLQADSLLFLSCQFLTVTSLSRCLLTECDVLTRMFRRVVIAMLASSSLLPSIYECNDNNRTITAQFSNDSFPAPVTRSSPVVNLLQSLKAGNSRAWAAMQALLSNEASREDMMCLNWRNPPHDDNPNFHPFERLLSSVCHDMGYVLTSLLNVRPIPGWWDEKARQNFMNYFKELLRYFCFSQDMNCLYRATVSHVEIESEWFSTFQVLASIHKCLERTIQVASSDKKLLLQCIEAAKNMYERRVGIIDKCFLVKEYTGYLEYGEIPYNELQVQCIGATSVVCDYDIMSMRYSPMQPLPRLLAALYGHALEMGISPTRLGLIDKDYMNLLIERPLQNVAFVAQAAANFWVRNGQTVRNIIYNIHRRYRTDLVDRDYQLLQQAAAILPPDEYLVRLCHKLNLVPLMNWDLLDSSMSIRVHFIEAFLRLLLYILTHRTTDGVAYYDPGVYNALPQNPNLFPDAKLGVIDEALEVHYGQLVDDVIHTLCIKSMTHSKLTASLASQIPGCLLRKAPPYPPPSPPVPGSSVAISGNAPPITSSWKERVEGPLIKILGEVATTSKTGNQKLFSIKPEIAATRFNRFYFKYQPSERTAAQENILNVLKIWSQKPPDSEGRHCQRLPIPPPLPRPRRRFHSAMSGILQVMRCKTFVRIIRQLLCVALTSKQPSEQPWTELLTELTLHLIAIALYEDAVEFKETGRRPFMEVVASVPLTESSEELKNLAASKFWRQTPPSVEQINTNLFANEDANCILSKLVALQAFERDPKVAELIKWTVDLWNEVAAKPKSGAIQMEVDTSVSTPISNDEEKQARKRRRHENIMAKMAQMQRRFIETHFQDIAAANEAEQPMDTSESTAQPTSNLLALKSPITDSVPITFSPLLPNQVELRISQLLNGERSTITCNMCLEEFPMSEASNIIGNASANRSNVLSITPPHGQVMDFIHGKNCSDCTERTLGGIATSAVSGSIGAHESVLSRMPYLLSGLNQTAPSNPGSSTQPPSPGSSTGLAHPDVIDPWFPRPLIASRCPVGEEGTFISCCQHFVHARCKENYMKRRRPNQVDENRLSRRGQAEYSCTLCHFAGNFDYPIVDPFPNSAPAEWFAQCLRNQLDLVSWLRNIQTWFTVTPKISPAVNFKISSLDGNNATPEILAKLFAMLSDAGKQEESRSIIRKIRSVAREIIVLSDTPVDGEDIIGASTNTSVGSERPVTLKIRFRKLLHFPRPDGLHVSRNLWSFVKAIVHLSQPRPIDANVWSSNSPPDMAFNFLEMENEAFIEAFEQNIPDWIEVDDNEDNEADMGLGMEIPNAFLEMLQQQGVHLVPPPFYSGQIQNWFQSRSATPSTRGNSRSKVNAAILPPCICEAIDEFCTSLKSSYSHFVILSEEPLADSQSPSRLPYRLRASVLCTRGRALQALSAACSTMRTLRHTIAYTLFSWERHLRRLGPYSHFFSEDFTERHRRPLMQMVRAAFFAHARLAPVSRSVYGLAVGDTENLADASALDENAEIRQWILHRDDPEWWWWYCYFTTEGSAGTTINSHCSHGYTKKFPNATENILRIAVTQDAIRLWRLLLPDSSSLCEENPIPGPSTSDPYAADPSVDIATSTPPSPDSLEIPASLIWDADITHLLINLFFLRPGLEPVSHRVTCQRTSQQERVKEHESKQLLPDVTCNDGFPRLPIGDSHDAFTLRICFLALLVQTLLSWKPNAVSEEASSSKVDAVKEPCALLWMTDKLLAVRRRLQHLAGLPVCTIEATAENLSHLFSYIREHCLPFLRIAAYLISLFTNVDVPSELSNPKPEEEPCEFSLLLAYLGLSQAPVDLLVLLSDATADSYATSPQRLSFSPASPEVSTSSSLWLASLMTSWCLLGRQSVARRLYSENLIPRFFTQSAASGDMHLSLLPEPYIKVPRLIQLPKEYATLISLATEIKGVHRGSNIHSDPTLCLVCGAVACYACYSCRRFESMPIVGANPTASANSSPSTSLSRRETVVFDIQAHIRRFHSGYGLVMLFSGGVLLFSDQARRITDLGSPYTDEFGEPDIGLRRGNPLYLDEKLYEEFNRTWLKHETRVNPNANLHL</sequence>
<accession>A0A564YPM3</accession>
<dbReference type="GO" id="GO:0000151">
    <property type="term" value="C:ubiquitin ligase complex"/>
    <property type="evidence" value="ECO:0007669"/>
    <property type="project" value="TreeGrafter"/>
</dbReference>
<dbReference type="GO" id="GO:0008270">
    <property type="term" value="F:zinc ion binding"/>
    <property type="evidence" value="ECO:0007669"/>
    <property type="project" value="UniProtKB-UniRule"/>
</dbReference>
<evidence type="ECO:0000256" key="9">
    <source>
        <dbReference type="PROSITE-ProRule" id="PRU00508"/>
    </source>
</evidence>
<dbReference type="Gene3D" id="2.10.110.30">
    <property type="match status" value="1"/>
</dbReference>
<comment type="function">
    <text evidence="10">Ubiquitin ligase protein which is a component of the N-end rule pathway. Recognizes and binds to proteins bearing specific N-terminal residues that are destabilizing according to the N-end rule, leading to their ubiquitination and subsequent degradation.</text>
</comment>
<organism evidence="13 14">
    <name type="scientific">Hymenolepis diminuta</name>
    <name type="common">Rat tapeworm</name>
    <dbReference type="NCBI Taxonomy" id="6216"/>
    <lineage>
        <taxon>Eukaryota</taxon>
        <taxon>Metazoa</taxon>
        <taxon>Spiralia</taxon>
        <taxon>Lophotrochozoa</taxon>
        <taxon>Platyhelminthes</taxon>
        <taxon>Cestoda</taxon>
        <taxon>Eucestoda</taxon>
        <taxon>Cyclophyllidea</taxon>
        <taxon>Hymenolepididae</taxon>
        <taxon>Hymenolepis</taxon>
    </lineage>
</organism>
<comment type="pathway">
    <text evidence="2 10">Protein modification; protein ubiquitination.</text>
</comment>
<evidence type="ECO:0000313" key="14">
    <source>
        <dbReference type="Proteomes" id="UP000321570"/>
    </source>
</evidence>
<evidence type="ECO:0000256" key="7">
    <source>
        <dbReference type="ARBA" id="ARBA00022833"/>
    </source>
</evidence>
<feature type="compositionally biased region" description="Low complexity" evidence="11">
    <location>
        <begin position="1545"/>
        <end position="1562"/>
    </location>
</feature>
<dbReference type="InterPro" id="IPR003126">
    <property type="entry name" value="Znf_UBR"/>
</dbReference>
<dbReference type="SUPFAM" id="SSF54736">
    <property type="entry name" value="ClpS-like"/>
    <property type="match status" value="1"/>
</dbReference>
<dbReference type="Pfam" id="PF02207">
    <property type="entry name" value="zf-UBR"/>
    <property type="match status" value="1"/>
</dbReference>
<dbReference type="CDD" id="cd19672">
    <property type="entry name" value="UBR-box_UBR1_like"/>
    <property type="match status" value="1"/>
</dbReference>
<dbReference type="SMART" id="SM00396">
    <property type="entry name" value="ZnF_UBR1"/>
    <property type="match status" value="1"/>
</dbReference>
<feature type="region of interest" description="Disordered" evidence="11">
    <location>
        <begin position="1541"/>
        <end position="1565"/>
    </location>
</feature>
<dbReference type="EMBL" id="CABIJS010000322">
    <property type="protein sequence ID" value="VUZ49120.1"/>
    <property type="molecule type" value="Genomic_DNA"/>
</dbReference>
<evidence type="ECO:0000256" key="6">
    <source>
        <dbReference type="ARBA" id="ARBA00022786"/>
    </source>
</evidence>
<evidence type="ECO:0000256" key="4">
    <source>
        <dbReference type="ARBA" id="ARBA00022723"/>
    </source>
</evidence>
<evidence type="ECO:0000256" key="5">
    <source>
        <dbReference type="ARBA" id="ARBA00022771"/>
    </source>
</evidence>
<feature type="domain" description="UBR-type" evidence="12">
    <location>
        <begin position="121"/>
        <end position="191"/>
    </location>
</feature>
<dbReference type="Proteomes" id="UP000321570">
    <property type="component" value="Unassembled WGS sequence"/>
</dbReference>
<evidence type="ECO:0000256" key="10">
    <source>
        <dbReference type="RuleBase" id="RU366018"/>
    </source>
</evidence>
<dbReference type="PANTHER" id="PTHR21497">
    <property type="entry name" value="UBIQUITIN LIGASE E3 ALPHA-RELATED"/>
    <property type="match status" value="1"/>
</dbReference>
<dbReference type="GO" id="GO:0061630">
    <property type="term" value="F:ubiquitin protein ligase activity"/>
    <property type="evidence" value="ECO:0007669"/>
    <property type="project" value="UniProtKB-UniRule"/>
</dbReference>
<dbReference type="GO" id="GO:0005737">
    <property type="term" value="C:cytoplasm"/>
    <property type="evidence" value="ECO:0007669"/>
    <property type="project" value="TreeGrafter"/>
</dbReference>
<dbReference type="UniPathway" id="UPA00143"/>
<dbReference type="PROSITE" id="PS51157">
    <property type="entry name" value="ZF_UBR"/>
    <property type="match status" value="1"/>
</dbReference>
<comment type="similarity">
    <text evidence="8 10">Belongs to the E3 ubiquitin-protein ligase UBR1-like family.</text>
</comment>
<evidence type="ECO:0000256" key="1">
    <source>
        <dbReference type="ARBA" id="ARBA00000900"/>
    </source>
</evidence>
<dbReference type="Pfam" id="PF02617">
    <property type="entry name" value="ClpS"/>
    <property type="match status" value="1"/>
</dbReference>
<reference evidence="13 14" key="1">
    <citation type="submission" date="2019-07" db="EMBL/GenBank/DDBJ databases">
        <authorList>
            <person name="Jastrzebski P J."/>
            <person name="Paukszto L."/>
            <person name="Jastrzebski P J."/>
        </authorList>
    </citation>
    <scope>NUCLEOTIDE SEQUENCE [LARGE SCALE GENOMIC DNA]</scope>
    <source>
        <strain evidence="13 14">WMS-il1</strain>
    </source>
</reference>
<dbReference type="InterPro" id="IPR039164">
    <property type="entry name" value="UBR1-like"/>
</dbReference>
<feature type="region of interest" description="Disordered" evidence="11">
    <location>
        <begin position="2131"/>
        <end position="2158"/>
    </location>
</feature>
<keyword evidence="14" id="KW-1185">Reference proteome</keyword>
<dbReference type="FunFam" id="2.10.110.30:FF:000001">
    <property type="entry name" value="E3 ubiquitin-protein ligase UBR2 isoform 1"/>
    <property type="match status" value="1"/>
</dbReference>
<dbReference type="InterPro" id="IPR044046">
    <property type="entry name" value="E3_ligase_UBR-like_C"/>
</dbReference>
<keyword evidence="5 10" id="KW-0863">Zinc-finger</keyword>
<evidence type="ECO:0000313" key="13">
    <source>
        <dbReference type="EMBL" id="VUZ49120.1"/>
    </source>
</evidence>
<dbReference type="Gene3D" id="3.30.1390.10">
    <property type="match status" value="1"/>
</dbReference>
<proteinExistence type="inferred from homology"/>
<comment type="catalytic activity">
    <reaction evidence="1 10">
        <text>S-ubiquitinyl-[E2 ubiquitin-conjugating enzyme]-L-cysteine + [acceptor protein]-L-lysine = [E2 ubiquitin-conjugating enzyme]-L-cysteine + N(6)-ubiquitinyl-[acceptor protein]-L-lysine.</text>
        <dbReference type="EC" id="2.3.2.27"/>
    </reaction>
</comment>
<feature type="zinc finger region" description="UBR-type" evidence="9">
    <location>
        <begin position="121"/>
        <end position="191"/>
    </location>
</feature>
<keyword evidence="4 10" id="KW-0479">Metal-binding</keyword>
<dbReference type="InterPro" id="IPR014719">
    <property type="entry name" value="Ribosomal_bL12_C/ClpS-like"/>
</dbReference>
<dbReference type="GO" id="GO:0016567">
    <property type="term" value="P:protein ubiquitination"/>
    <property type="evidence" value="ECO:0007669"/>
    <property type="project" value="UniProtKB-UniRule"/>
</dbReference>
<evidence type="ECO:0000256" key="2">
    <source>
        <dbReference type="ARBA" id="ARBA00004906"/>
    </source>
</evidence>
<dbReference type="InterPro" id="IPR003769">
    <property type="entry name" value="ClpS_core"/>
</dbReference>
<evidence type="ECO:0000259" key="12">
    <source>
        <dbReference type="PROSITE" id="PS51157"/>
    </source>
</evidence>
<dbReference type="EC" id="2.3.2.27" evidence="10"/>
<dbReference type="Pfam" id="PF18995">
    <property type="entry name" value="PRT6_C"/>
    <property type="match status" value="1"/>
</dbReference>
<name>A0A564YPM3_HYMDI</name>
<protein>
    <recommendedName>
        <fullName evidence="10">E3 ubiquitin-protein ligase</fullName>
        <ecNumber evidence="10">2.3.2.27</ecNumber>
    </recommendedName>
</protein>
<keyword evidence="6 10" id="KW-0833">Ubl conjugation pathway</keyword>
<keyword evidence="7 10" id="KW-0862">Zinc</keyword>
<evidence type="ECO:0000256" key="3">
    <source>
        <dbReference type="ARBA" id="ARBA00022679"/>
    </source>
</evidence>
<keyword evidence="3 10" id="KW-0808">Transferase</keyword>
<dbReference type="GO" id="GO:0071596">
    <property type="term" value="P:ubiquitin-dependent protein catabolic process via the N-end rule pathway"/>
    <property type="evidence" value="ECO:0007669"/>
    <property type="project" value="UniProtKB-UniRule"/>
</dbReference>